<feature type="compositionally biased region" description="Polar residues" evidence="4">
    <location>
        <begin position="1939"/>
        <end position="1957"/>
    </location>
</feature>
<gene>
    <name evidence="6" type="ORF">PHLCEN_2v12200</name>
</gene>
<feature type="compositionally biased region" description="Basic and acidic residues" evidence="4">
    <location>
        <begin position="1678"/>
        <end position="1726"/>
    </location>
</feature>
<dbReference type="SUPFAM" id="SSF53300">
    <property type="entry name" value="vWA-like"/>
    <property type="match status" value="1"/>
</dbReference>
<sequence length="2430" mass="271581">MHVVSQLLHESLREPRQHLSEVLVSVQALSDMVALKSGLGMSEIWKALSAPNVSDADMTKLLQLDNAAVALPRDMQDTRPRILQLMAMSTLPMSYPQQDDLDTLINKLQTQIPSHMEAEKGLQRRHLDPSSLITELGFLASLYGHLSDPSETFIRTAQEVLKLACQDPSSSLLRLVPYQHAIWSAEAGRPMLPLIADMHRQWLESIWDVKEQAGLEGPSLLLVPVELLNTIAHCDHDVQTLLLLDTYEVTLGRHIRSLLAQSIPTADRLTQLTIVLSQCVLMVSSSFRHAFEPAEYTALVSLPNHTAFVPGSNQWPELLTHLERANHAAFGAAVKRHLRPYICRIDSESKDMRWVIGEGWIAFARLLLELFVPDAPIDPAALQKCYQDFGNEERAVLTFQISMHEDLEMRTSGDRSNGTISYLEKMLAEGDAKLPKYDTPAPTRSRNDIARLHTYWSEVQQFLNQVLSPHKLEAYISIAISGDPGALAREHVIQNSIFAFSQRLNTVYKDFEDINMPIQLALSSMRLGLRLVTDSGKLEALTSPDAKVPLARGLLASPSVRSAELIRIQTSPSEASEFSSSLLMTKLSGIVFQVMLGSDLRDYMHEVDQVYERALGLWLVDLSRAEESEREAQSLYRRKIEEDFKEDETEEEFLSMFPEFEDVLDDHIPSQAKISPQRPLLIGASSILQLFEMHQELFLDGNGSQRIASSVRFVEQRRYTVKALIGSHISMWPEALDRESLAFQTRLLHDRLTGLRTSARARSYDFYLDENISEARKAISLLDSLVQRLDSLIAQWPDQMVLQHLKTRCEMIMSFGLRSSVAKILSALEHLLLSSEDWEMYANRDNSLKVHQQALIGLIVEWRRLELSAWQGLLDTQATIFAKGASEWWFRLYDATIRGVLNISPADREEGETQQAVSAFLEDLVPLLDDFLSQGPMGQFQTRIGLVQSMEVYADKLAAYRNEDSSSPLRRVHRVLRTTRCYYSQFSPRVSSTLAEQRKGLEKDIRGFIKLASWKDVNVHALKQSAQKTHRQLYKIIRKFRQILRQPVSNLLQPVVSENEGRGNPQEIKSGIRTSASTVDELSFPDTPSPSTYPRHLSNLPLTYRNFASLIEQRLRLFIESHSSHNVESLAGDIISTSKALAASVIPANLDATRRMKLQKNILTRKRKAWSDLLKELKRAGLSGHVKPEILAQHNSRRWVREQPMLSSDLYASSAILKAEEYFYVLLGLLPELRASLSDHHPDISTRELQRAVMHIESGFSLALQCRSRLAKLTSLTQEAQQMRNRLFAVSKCPRITGAGPGVPAYVSFARDVVNQLEDALQELSQQLQGLQDDQCLTSFPESILTDIGTLVVSLQAQTITLDRVWQDVNSTKYPILLSDEEDSIRVSLSRCTEAAECLRRWADSFSSLEAFIRPVQVWLESKRPPLCDTPRHATWTYPENRVIDTLLLSVQSTLGISAAADAEIDRESTDNYIREDCHLLSHMSNKLNLPKVIDDLHTLLSGLAASECEVVQICSGRLLPFLDRYLSLVEEHIVNQSIWTKSLFKLNFVLCSIVRSVAKDGFCQPKDTEEGDSVGEGQEMGEGAGMGEGSGNENVSKEIQDESQVEGLQGEDEGDNDDVERAEEGNAIEMSEDFGGALQDVPQEEEEDGETQSDDESQGDPEEQLGDLDAGDEDVIDEKLWGDEQGPQDKDDGGKTDQDHSKQETSDSDMVAKEEERSASKENPKSDSAQPTEDETEPPVTEEQPAEDEDTTMPDGRPLDDHIENNDTLDIPDDLNLDMGENQDVSAEVEDDPMNDQSEGEDAEGDGAQPDEAMDEMDIEDEGGLAQAMQEDAHEGSHEDVVDDAVAQPDTHAGDGIGTEAEASAVSAGTEQSVEPDKESQSKEYGGETGGTPDEIKVQDPSKPSGNDSAKEMPTQQSETEQSNEQTPSAADVGGTQRGQSTSTARQAQPLSTNPLRSLGDALQEIIQRFDEILESDGNPETDMPSQTAQGVSQVEYMQQESADDMQALGPAGQEDVAKLQDLKLVDDDQPREDQVALGEQRGPEPEQSMPPHPAALRAEPTSEGLREGVDSALTPADVRSRLPGSTPDAHPLSIPATELSLPEEHDAEEKDLEMELREWQSRGQPSIGAEEMWRRYESLTQDLSYALSEQLRLILEPTMATRLKGDYRTGKRLNMKKIIPYIASEYTKDKIWLRRTRPSQREYQVLIALDDSRSMAESHSVHLAYQTLALVSKALSRLEVGDVAIAKFGQTVDVLHGFDGGPFTNQSGTKVMDAFHFDQKATQVLSLLETSLNILEQARERRAMTSSTAADLWQMEIIISDGICQDHERLRTILRKAEEQRVMVVFIILDSLHTGSMAPALGQPATSNSILSMNQVAYTDVNGKMDLTVRRYLDTFPFEYYVIVRDVEALPDVLSGTLKQFFERISEE</sequence>
<keyword evidence="2" id="KW-0067">ATP-binding</keyword>
<evidence type="ECO:0000313" key="6">
    <source>
        <dbReference type="EMBL" id="PSR71990.1"/>
    </source>
</evidence>
<dbReference type="OrthoDB" id="5186at2759"/>
<dbReference type="GO" id="GO:0005524">
    <property type="term" value="F:ATP binding"/>
    <property type="evidence" value="ECO:0007669"/>
    <property type="project" value="UniProtKB-KW"/>
</dbReference>
<evidence type="ECO:0000256" key="4">
    <source>
        <dbReference type="SAM" id="MobiDB-lite"/>
    </source>
</evidence>
<evidence type="ECO:0000313" key="7">
    <source>
        <dbReference type="Proteomes" id="UP000186601"/>
    </source>
</evidence>
<evidence type="ECO:0000259" key="5">
    <source>
        <dbReference type="PROSITE" id="PS50234"/>
    </source>
</evidence>
<dbReference type="GO" id="GO:0000055">
    <property type="term" value="P:ribosomal large subunit export from nucleus"/>
    <property type="evidence" value="ECO:0007669"/>
    <property type="project" value="TreeGrafter"/>
</dbReference>
<dbReference type="PANTHER" id="PTHR48103">
    <property type="entry name" value="MIDASIN-RELATED"/>
    <property type="match status" value="1"/>
</dbReference>
<dbReference type="EMBL" id="MLYV02001230">
    <property type="protein sequence ID" value="PSR71990.1"/>
    <property type="molecule type" value="Genomic_DNA"/>
</dbReference>
<protein>
    <recommendedName>
        <fullName evidence="5">VWFA domain-containing protein</fullName>
    </recommendedName>
</protein>
<dbReference type="GO" id="GO:0005634">
    <property type="term" value="C:nucleus"/>
    <property type="evidence" value="ECO:0007669"/>
    <property type="project" value="TreeGrafter"/>
</dbReference>
<feature type="compositionally biased region" description="Acidic residues" evidence="4">
    <location>
        <begin position="1813"/>
        <end position="1824"/>
    </location>
</feature>
<feature type="compositionally biased region" description="Acidic residues" evidence="4">
    <location>
        <begin position="1643"/>
        <end position="1677"/>
    </location>
</feature>
<feature type="compositionally biased region" description="Gly residues" evidence="4">
    <location>
        <begin position="1579"/>
        <end position="1591"/>
    </location>
</feature>
<dbReference type="STRING" id="98765.A0A2R6NI02"/>
<dbReference type="PROSITE" id="PS50234">
    <property type="entry name" value="VWFA"/>
    <property type="match status" value="1"/>
</dbReference>
<keyword evidence="7" id="KW-1185">Reference proteome</keyword>
<keyword evidence="3" id="KW-0175">Coiled coil</keyword>
<accession>A0A2R6NI02</accession>
<dbReference type="PANTHER" id="PTHR48103:SF2">
    <property type="entry name" value="MIDASIN"/>
    <property type="match status" value="1"/>
</dbReference>
<feature type="coiled-coil region" evidence="3">
    <location>
        <begin position="1307"/>
        <end position="1334"/>
    </location>
</feature>
<feature type="compositionally biased region" description="Acidic residues" evidence="4">
    <location>
        <begin position="1788"/>
        <end position="1806"/>
    </location>
</feature>
<name>A0A2R6NI02_9APHY</name>
<feature type="compositionally biased region" description="Basic and acidic residues" evidence="4">
    <location>
        <begin position="1876"/>
        <end position="1887"/>
    </location>
</feature>
<feature type="domain" description="VWFA" evidence="5">
    <location>
        <begin position="2206"/>
        <end position="2427"/>
    </location>
</feature>
<feature type="compositionally biased region" description="Basic and acidic residues" evidence="4">
    <location>
        <begin position="1832"/>
        <end position="1841"/>
    </location>
</feature>
<evidence type="ECO:0000256" key="1">
    <source>
        <dbReference type="ARBA" id="ARBA00022741"/>
    </source>
</evidence>
<dbReference type="GO" id="GO:0000027">
    <property type="term" value="P:ribosomal large subunit assembly"/>
    <property type="evidence" value="ECO:0007669"/>
    <property type="project" value="TreeGrafter"/>
</dbReference>
<keyword evidence="1" id="KW-0547">Nucleotide-binding</keyword>
<feature type="region of interest" description="Disordered" evidence="4">
    <location>
        <begin position="1563"/>
        <end position="2096"/>
    </location>
</feature>
<feature type="compositionally biased region" description="Polar residues" evidence="4">
    <location>
        <begin position="1985"/>
        <end position="2002"/>
    </location>
</feature>
<feature type="compositionally biased region" description="Acidic residues" evidence="4">
    <location>
        <begin position="1602"/>
        <end position="1622"/>
    </location>
</feature>
<dbReference type="GO" id="GO:0030687">
    <property type="term" value="C:preribosome, large subunit precursor"/>
    <property type="evidence" value="ECO:0007669"/>
    <property type="project" value="TreeGrafter"/>
</dbReference>
<reference evidence="6 7" key="1">
    <citation type="submission" date="2018-02" db="EMBL/GenBank/DDBJ databases">
        <title>Genome sequence of the basidiomycete white-rot fungus Phlebia centrifuga.</title>
        <authorList>
            <person name="Granchi Z."/>
            <person name="Peng M."/>
            <person name="de Vries R.P."/>
            <person name="Hilden K."/>
            <person name="Makela M.R."/>
            <person name="Grigoriev I."/>
            <person name="Riley R."/>
        </authorList>
    </citation>
    <scope>NUCLEOTIDE SEQUENCE [LARGE SCALE GENOMIC DNA]</scope>
    <source>
        <strain evidence="6 7">FBCC195</strain>
    </source>
</reference>
<evidence type="ECO:0000256" key="3">
    <source>
        <dbReference type="SAM" id="Coils"/>
    </source>
</evidence>
<feature type="compositionally biased region" description="Low complexity" evidence="4">
    <location>
        <begin position="1915"/>
        <end position="1930"/>
    </location>
</feature>
<dbReference type="Proteomes" id="UP000186601">
    <property type="component" value="Unassembled WGS sequence"/>
</dbReference>
<evidence type="ECO:0000256" key="2">
    <source>
        <dbReference type="ARBA" id="ARBA00022840"/>
    </source>
</evidence>
<dbReference type="InterPro" id="IPR002035">
    <property type="entry name" value="VWF_A"/>
</dbReference>
<organism evidence="6 7">
    <name type="scientific">Hermanssonia centrifuga</name>
    <dbReference type="NCBI Taxonomy" id="98765"/>
    <lineage>
        <taxon>Eukaryota</taxon>
        <taxon>Fungi</taxon>
        <taxon>Dikarya</taxon>
        <taxon>Basidiomycota</taxon>
        <taxon>Agaricomycotina</taxon>
        <taxon>Agaricomycetes</taxon>
        <taxon>Polyporales</taxon>
        <taxon>Meruliaceae</taxon>
        <taxon>Hermanssonia</taxon>
    </lineage>
</organism>
<proteinExistence type="predicted"/>
<feature type="compositionally biased region" description="Basic and acidic residues" evidence="4">
    <location>
        <begin position="2017"/>
        <end position="2036"/>
    </location>
</feature>
<comment type="caution">
    <text evidence="6">The sequence shown here is derived from an EMBL/GenBank/DDBJ whole genome shotgun (WGS) entry which is preliminary data.</text>
</comment>
<dbReference type="InterPro" id="IPR036465">
    <property type="entry name" value="vWFA_dom_sf"/>
</dbReference>